<comment type="subcellular location">
    <subcellularLocation>
        <location evidence="1">Membrane</location>
    </subcellularLocation>
</comment>
<dbReference type="STRING" id="3750.A0A498HM79"/>
<proteinExistence type="inferred from homology"/>
<protein>
    <submittedName>
        <fullName evidence="4">Uncharacterized protein</fullName>
    </submittedName>
</protein>
<accession>A0A498HM79</accession>
<name>A0A498HM79_MALDO</name>
<comment type="caution">
    <text evidence="4">The sequence shown here is derived from an EMBL/GenBank/DDBJ whole genome shotgun (WGS) entry which is preliminary data.</text>
</comment>
<dbReference type="PANTHER" id="PTHR10414:SF37">
    <property type="entry name" value="BB IN A BOXCAR, ISOFORM C"/>
    <property type="match status" value="1"/>
</dbReference>
<evidence type="ECO:0000313" key="5">
    <source>
        <dbReference type="Proteomes" id="UP000290289"/>
    </source>
</evidence>
<dbReference type="Proteomes" id="UP000290289">
    <property type="component" value="Chromosome 16"/>
</dbReference>
<reference evidence="4 5" key="1">
    <citation type="submission" date="2018-10" db="EMBL/GenBank/DDBJ databases">
        <title>A high-quality apple genome assembly.</title>
        <authorList>
            <person name="Hu J."/>
        </authorList>
    </citation>
    <scope>NUCLEOTIDE SEQUENCE [LARGE SCALE GENOMIC DNA]</scope>
    <source>
        <strain evidence="5">cv. HFTH1</strain>
        <tissue evidence="4">Young leaf</tissue>
    </source>
</reference>
<evidence type="ECO:0000256" key="2">
    <source>
        <dbReference type="ARBA" id="ARBA00010441"/>
    </source>
</evidence>
<dbReference type="EMBL" id="RDQH01000342">
    <property type="protein sequence ID" value="RXH70033.1"/>
    <property type="molecule type" value="Genomic_DNA"/>
</dbReference>
<dbReference type="GO" id="GO:0008610">
    <property type="term" value="P:lipid biosynthetic process"/>
    <property type="evidence" value="ECO:0007669"/>
    <property type="project" value="UniProtKB-ARBA"/>
</dbReference>
<gene>
    <name evidence="4" type="ORF">DVH24_007289</name>
</gene>
<keyword evidence="5" id="KW-1185">Reference proteome</keyword>
<evidence type="ECO:0000313" key="4">
    <source>
        <dbReference type="EMBL" id="RXH70033.1"/>
    </source>
</evidence>
<evidence type="ECO:0000256" key="1">
    <source>
        <dbReference type="ARBA" id="ARBA00004370"/>
    </source>
</evidence>
<organism evidence="4 5">
    <name type="scientific">Malus domestica</name>
    <name type="common">Apple</name>
    <name type="synonym">Pyrus malus</name>
    <dbReference type="NCBI Taxonomy" id="3750"/>
    <lineage>
        <taxon>Eukaryota</taxon>
        <taxon>Viridiplantae</taxon>
        <taxon>Streptophyta</taxon>
        <taxon>Embryophyta</taxon>
        <taxon>Tracheophyta</taxon>
        <taxon>Spermatophyta</taxon>
        <taxon>Magnoliopsida</taxon>
        <taxon>eudicotyledons</taxon>
        <taxon>Gunneridae</taxon>
        <taxon>Pentapetalae</taxon>
        <taxon>rosids</taxon>
        <taxon>fabids</taxon>
        <taxon>Rosales</taxon>
        <taxon>Rosaceae</taxon>
        <taxon>Amygdaloideae</taxon>
        <taxon>Maleae</taxon>
        <taxon>Malus</taxon>
    </lineage>
</organism>
<evidence type="ECO:0000256" key="3">
    <source>
        <dbReference type="ARBA" id="ARBA00023136"/>
    </source>
</evidence>
<dbReference type="AlphaFoldDB" id="A0A498HM79"/>
<dbReference type="InterPro" id="IPR014472">
    <property type="entry name" value="CHOPT"/>
</dbReference>
<dbReference type="GO" id="GO:0016020">
    <property type="term" value="C:membrane"/>
    <property type="evidence" value="ECO:0007669"/>
    <property type="project" value="UniProtKB-SubCell"/>
</dbReference>
<sequence>MINVLNHKSLNLDFRVDPIILGAKFTSIEKSKLYLEEMGYIGAHGVAALHKYKYSGVDHSYTAKYVLQPFWSSFVKIFPLWMP</sequence>
<dbReference type="PANTHER" id="PTHR10414">
    <property type="entry name" value="ETHANOLAMINEPHOSPHOTRANSFERASE"/>
    <property type="match status" value="1"/>
</dbReference>
<keyword evidence="3" id="KW-0472">Membrane</keyword>
<comment type="similarity">
    <text evidence="2">Belongs to the CDP-alcohol phosphatidyltransferase class-I family.</text>
</comment>